<dbReference type="SUPFAM" id="SSF53474">
    <property type="entry name" value="alpha/beta-Hydrolases"/>
    <property type="match status" value="1"/>
</dbReference>
<dbReference type="Gene3D" id="3.40.50.1820">
    <property type="entry name" value="alpha/beta hydrolase"/>
    <property type="match status" value="1"/>
</dbReference>
<dbReference type="GO" id="GO:0072330">
    <property type="term" value="P:monocarboxylic acid biosynthetic process"/>
    <property type="evidence" value="ECO:0007669"/>
    <property type="project" value="UniProtKB-ARBA"/>
</dbReference>
<dbReference type="GO" id="GO:0017000">
    <property type="term" value="P:antibiotic biosynthetic process"/>
    <property type="evidence" value="ECO:0007669"/>
    <property type="project" value="UniProtKB-ARBA"/>
</dbReference>
<protein>
    <submittedName>
        <fullName evidence="2">Uncharacterized protein</fullName>
    </submittedName>
</protein>
<gene>
    <name evidence="2" type="ORF">N7452_011354</name>
</gene>
<dbReference type="InterPro" id="IPR029058">
    <property type="entry name" value="AB_hydrolase_fold"/>
</dbReference>
<proteinExistence type="predicted"/>
<sequence>MRCLYFLLSTALCSPIYRSEVKNIPEMLAQLLDATTTSYTNTTQTREIFELSSRISDITTGKITPIQTINQGLSILSTLQNKTSLQRAIAVVSAGLVPQNILTLLNPSNPINSYTNTNPPPNTPIYPKSPQDAPYDIPEPNLLAALYIPPSFTCTKTPILLVPGTADPAGTTFSFSYSKLLQTNTTTPVWINVPNVSLSDIQDNAQYIAYAINYLSTQCKRTIGVLGWSQGALDTQWALKY</sequence>
<organism evidence="2 3">
    <name type="scientific">Penicillium brevicompactum</name>
    <dbReference type="NCBI Taxonomy" id="5074"/>
    <lineage>
        <taxon>Eukaryota</taxon>
        <taxon>Fungi</taxon>
        <taxon>Dikarya</taxon>
        <taxon>Ascomycota</taxon>
        <taxon>Pezizomycotina</taxon>
        <taxon>Eurotiomycetes</taxon>
        <taxon>Eurotiomycetidae</taxon>
        <taxon>Eurotiales</taxon>
        <taxon>Aspergillaceae</taxon>
        <taxon>Penicillium</taxon>
    </lineage>
</organism>
<dbReference type="AlphaFoldDB" id="A0A9W9Q219"/>
<dbReference type="Proteomes" id="UP001147695">
    <property type="component" value="Unassembled WGS sequence"/>
</dbReference>
<dbReference type="PANTHER" id="PTHR37574">
    <property type="entry name" value="LIPASE B"/>
    <property type="match status" value="1"/>
</dbReference>
<evidence type="ECO:0000313" key="3">
    <source>
        <dbReference type="Proteomes" id="UP001147695"/>
    </source>
</evidence>
<feature type="signal peptide" evidence="1">
    <location>
        <begin position="1"/>
        <end position="18"/>
    </location>
</feature>
<dbReference type="PANTHER" id="PTHR37574:SF1">
    <property type="entry name" value="LIPASE B"/>
    <property type="match status" value="1"/>
</dbReference>
<evidence type="ECO:0000256" key="1">
    <source>
        <dbReference type="SAM" id="SignalP"/>
    </source>
</evidence>
<comment type="caution">
    <text evidence="2">The sequence shown here is derived from an EMBL/GenBank/DDBJ whole genome shotgun (WGS) entry which is preliminary data.</text>
</comment>
<accession>A0A9W9Q219</accession>
<reference evidence="2" key="1">
    <citation type="submission" date="2022-12" db="EMBL/GenBank/DDBJ databases">
        <authorList>
            <person name="Petersen C."/>
        </authorList>
    </citation>
    <scope>NUCLEOTIDE SEQUENCE</scope>
    <source>
        <strain evidence="2">IBT 35673</strain>
    </source>
</reference>
<reference evidence="2" key="2">
    <citation type="journal article" date="2023" name="IMA Fungus">
        <title>Comparative genomic study of the Penicillium genus elucidates a diverse pangenome and 15 lateral gene transfer events.</title>
        <authorList>
            <person name="Petersen C."/>
            <person name="Sorensen T."/>
            <person name="Nielsen M.R."/>
            <person name="Sondergaard T.E."/>
            <person name="Sorensen J.L."/>
            <person name="Fitzpatrick D.A."/>
            <person name="Frisvad J.C."/>
            <person name="Nielsen K.L."/>
        </authorList>
    </citation>
    <scope>NUCLEOTIDE SEQUENCE</scope>
    <source>
        <strain evidence="2">IBT 35673</strain>
    </source>
</reference>
<feature type="chain" id="PRO_5040738932" evidence="1">
    <location>
        <begin position="19"/>
        <end position="241"/>
    </location>
</feature>
<evidence type="ECO:0000313" key="2">
    <source>
        <dbReference type="EMBL" id="KAJ5323065.1"/>
    </source>
</evidence>
<dbReference type="EMBL" id="JAPZBQ010000006">
    <property type="protein sequence ID" value="KAJ5323065.1"/>
    <property type="molecule type" value="Genomic_DNA"/>
</dbReference>
<dbReference type="InterPro" id="IPR053228">
    <property type="entry name" value="Stereospecific_Lipase"/>
</dbReference>
<name>A0A9W9Q219_PENBR</name>
<keyword evidence="1" id="KW-0732">Signal</keyword>